<dbReference type="SMART" id="SM00020">
    <property type="entry name" value="Tryp_SPc"/>
    <property type="match status" value="1"/>
</dbReference>
<dbReference type="EMBL" id="AMRJ01000019">
    <property type="protein sequence ID" value="EKF73809.1"/>
    <property type="molecule type" value="Genomic_DNA"/>
</dbReference>
<feature type="region of interest" description="Disordered" evidence="7">
    <location>
        <begin position="507"/>
        <end position="536"/>
    </location>
</feature>
<dbReference type="InterPro" id="IPR001314">
    <property type="entry name" value="Peptidase_S1A"/>
</dbReference>
<comment type="similarity">
    <text evidence="1">Belongs to the peptidase S1 family.</text>
</comment>
<dbReference type="InterPro" id="IPR043504">
    <property type="entry name" value="Peptidase_S1_PA_chymotrypsin"/>
</dbReference>
<evidence type="ECO:0000256" key="6">
    <source>
        <dbReference type="RuleBase" id="RU363034"/>
    </source>
</evidence>
<dbReference type="PANTHER" id="PTHR24276">
    <property type="entry name" value="POLYSERASE-RELATED"/>
    <property type="match status" value="1"/>
</dbReference>
<sequence length="564" mass="59700">MRSCCIALLTALILPPMAWAAQASPRVIGGDSAPASRWPWMTQVAIEDPASDNQFYSCGGSQISPRWVITAAHCMGEVGANPDPSTIHLFIGQSAFRNDIYNGITARQVIIHPNYHVFPDNAQNHDLALIRIDPRTGDNIWPSLASDQTTTLEKASQSQRNEAVTVLGWGTTSPDSNTLAQTLQEARLDYVPRSMCRSKSPYTITDYMVCAQELNPSASDPNGEDTCYGDSGGPLFVGTDRNPWLIGVTSFGTSKCANGLPSIYTSMQDEAATLESLTADAGYPLVDLAFHADDSRRYLLPGDSTSLPVTLRNDSQATVVNQPRMTLSMSSNGGATATYDWPGCSSLSSSCQPLSSMASGTASSGNIQIDSNTGGNQLAVATLKVVSDKDEYRIRNNTLVQEVVFSTLPDLTLTARQTRGTILDNGLGEASVSIRIANRSTLKQATGVQLALNLPAATRLSNASALGCSTSNPILCPIGTLSPDTSATVTLALRADNTQNASLMLSTSANEGDFPTGDAGSTLTLSYDKPDSNGGGGGGGGTTDLLFIVLFIPLVLRRGKWQKP</sequence>
<evidence type="ECO:0000256" key="5">
    <source>
        <dbReference type="ARBA" id="ARBA00023157"/>
    </source>
</evidence>
<keyword evidence="5" id="KW-1015">Disulfide bond</keyword>
<dbReference type="PRINTS" id="PR00722">
    <property type="entry name" value="CHYMOTRYPSIN"/>
</dbReference>
<feature type="domain" description="Peptidase S1" evidence="9">
    <location>
        <begin position="27"/>
        <end position="287"/>
    </location>
</feature>
<reference evidence="10 11" key="1">
    <citation type="journal article" date="2012" name="J. Bacteriol.">
        <title>Genome Sequence of the Alkane-Degrading Bacterium Alcanivorax hongdengensis Type Strain A-11-3.</title>
        <authorList>
            <person name="Lai Q."/>
            <person name="Shao Z."/>
        </authorList>
    </citation>
    <scope>NUCLEOTIDE SEQUENCE [LARGE SCALE GENOMIC DNA]</scope>
    <source>
        <strain evidence="10 11">A-11-3</strain>
    </source>
</reference>
<dbReference type="PATRIC" id="fig|1177179.3.peg.2408"/>
<keyword evidence="11" id="KW-1185">Reference proteome</keyword>
<dbReference type="SUPFAM" id="SSF50494">
    <property type="entry name" value="Trypsin-like serine proteases"/>
    <property type="match status" value="1"/>
</dbReference>
<evidence type="ECO:0000313" key="11">
    <source>
        <dbReference type="Proteomes" id="UP000010164"/>
    </source>
</evidence>
<dbReference type="Proteomes" id="UP000010164">
    <property type="component" value="Unassembled WGS sequence"/>
</dbReference>
<keyword evidence="8" id="KW-0732">Signal</keyword>
<evidence type="ECO:0000256" key="7">
    <source>
        <dbReference type="SAM" id="MobiDB-lite"/>
    </source>
</evidence>
<dbReference type="InterPro" id="IPR009003">
    <property type="entry name" value="Peptidase_S1_PA"/>
</dbReference>
<dbReference type="PROSITE" id="PS00134">
    <property type="entry name" value="TRYPSIN_HIS"/>
    <property type="match status" value="1"/>
</dbReference>
<dbReference type="CDD" id="cd00190">
    <property type="entry name" value="Tryp_SPc"/>
    <property type="match status" value="1"/>
</dbReference>
<dbReference type="Gene3D" id="2.40.10.10">
    <property type="entry name" value="Trypsin-like serine proteases"/>
    <property type="match status" value="1"/>
</dbReference>
<dbReference type="InterPro" id="IPR018114">
    <property type="entry name" value="TRYPSIN_HIS"/>
</dbReference>
<dbReference type="GO" id="GO:0004252">
    <property type="term" value="F:serine-type endopeptidase activity"/>
    <property type="evidence" value="ECO:0007669"/>
    <property type="project" value="InterPro"/>
</dbReference>
<organism evidence="10 11">
    <name type="scientific">Alcanivorax hongdengensis A-11-3</name>
    <dbReference type="NCBI Taxonomy" id="1177179"/>
    <lineage>
        <taxon>Bacteria</taxon>
        <taxon>Pseudomonadati</taxon>
        <taxon>Pseudomonadota</taxon>
        <taxon>Gammaproteobacteria</taxon>
        <taxon>Oceanospirillales</taxon>
        <taxon>Alcanivoracaceae</taxon>
        <taxon>Alcanivorax</taxon>
    </lineage>
</organism>
<dbReference type="InterPro" id="IPR050430">
    <property type="entry name" value="Peptidase_S1"/>
</dbReference>
<keyword evidence="4 6" id="KW-0720">Serine protease</keyword>
<evidence type="ECO:0000259" key="9">
    <source>
        <dbReference type="PROSITE" id="PS50240"/>
    </source>
</evidence>
<evidence type="ECO:0000313" key="10">
    <source>
        <dbReference type="EMBL" id="EKF73809.1"/>
    </source>
</evidence>
<keyword evidence="2 6" id="KW-0645">Protease</keyword>
<name>L0W9Y3_9GAMM</name>
<protein>
    <submittedName>
        <fullName evidence="10">Serine endopeptidase/trypsin-like serine proteinase family protein</fullName>
    </submittedName>
</protein>
<dbReference type="Pfam" id="PF00089">
    <property type="entry name" value="Trypsin"/>
    <property type="match status" value="1"/>
</dbReference>
<feature type="chain" id="PRO_5003947799" evidence="8">
    <location>
        <begin position="21"/>
        <end position="564"/>
    </location>
</feature>
<dbReference type="PANTHER" id="PTHR24276:SF98">
    <property type="entry name" value="FI18310P1-RELATED"/>
    <property type="match status" value="1"/>
</dbReference>
<dbReference type="GO" id="GO:0006508">
    <property type="term" value="P:proteolysis"/>
    <property type="evidence" value="ECO:0007669"/>
    <property type="project" value="UniProtKB-KW"/>
</dbReference>
<dbReference type="InterPro" id="IPR001254">
    <property type="entry name" value="Trypsin_dom"/>
</dbReference>
<feature type="signal peptide" evidence="8">
    <location>
        <begin position="1"/>
        <end position="20"/>
    </location>
</feature>
<dbReference type="InterPro" id="IPR033116">
    <property type="entry name" value="TRYPSIN_SER"/>
</dbReference>
<dbReference type="eggNOG" id="COG5640">
    <property type="taxonomic scope" value="Bacteria"/>
</dbReference>
<dbReference type="PROSITE" id="PS50240">
    <property type="entry name" value="TRYPSIN_DOM"/>
    <property type="match status" value="1"/>
</dbReference>
<evidence type="ECO:0000256" key="2">
    <source>
        <dbReference type="ARBA" id="ARBA00022670"/>
    </source>
</evidence>
<dbReference type="AlphaFoldDB" id="L0W9Y3"/>
<evidence type="ECO:0000256" key="8">
    <source>
        <dbReference type="SAM" id="SignalP"/>
    </source>
</evidence>
<dbReference type="PROSITE" id="PS00135">
    <property type="entry name" value="TRYPSIN_SER"/>
    <property type="match status" value="1"/>
</dbReference>
<gene>
    <name evidence="10" type="ORF">A11A3_12043</name>
</gene>
<evidence type="ECO:0000256" key="4">
    <source>
        <dbReference type="ARBA" id="ARBA00022825"/>
    </source>
</evidence>
<dbReference type="STRING" id="1177179.A11A3_12043"/>
<accession>L0W9Y3</accession>
<comment type="caution">
    <text evidence="10">The sequence shown here is derived from an EMBL/GenBank/DDBJ whole genome shotgun (WGS) entry which is preliminary data.</text>
</comment>
<dbReference type="FunFam" id="2.40.10.10:FF:000036">
    <property type="entry name" value="Trypsin beta"/>
    <property type="match status" value="1"/>
</dbReference>
<evidence type="ECO:0000256" key="3">
    <source>
        <dbReference type="ARBA" id="ARBA00022801"/>
    </source>
</evidence>
<dbReference type="OrthoDB" id="9813836at2"/>
<proteinExistence type="inferred from homology"/>
<keyword evidence="3 6" id="KW-0378">Hydrolase</keyword>
<dbReference type="RefSeq" id="WP_008929581.1">
    <property type="nucleotide sequence ID" value="NZ_AMRJ01000019.1"/>
</dbReference>
<evidence type="ECO:0000256" key="1">
    <source>
        <dbReference type="ARBA" id="ARBA00007664"/>
    </source>
</evidence>